<dbReference type="GO" id="GO:0022857">
    <property type="term" value="F:transmembrane transporter activity"/>
    <property type="evidence" value="ECO:0007669"/>
    <property type="project" value="InterPro"/>
</dbReference>
<evidence type="ECO:0000313" key="14">
    <source>
        <dbReference type="Proteomes" id="UP000278673"/>
    </source>
</evidence>
<keyword evidence="5" id="KW-0997">Cell inner membrane</keyword>
<evidence type="ECO:0000256" key="6">
    <source>
        <dbReference type="ARBA" id="ARBA00022692"/>
    </source>
</evidence>
<evidence type="ECO:0000256" key="9">
    <source>
        <dbReference type="ARBA" id="ARBA00025439"/>
    </source>
</evidence>
<sequence>MTTTTATPVQGPVRLGTRLTQTLGTALPVYVLLALLLGALAVTDAGFYEPDRFLAFVRRAAPLVLLAAGQYLVIVSGHFDLSVGAIVTTGVVAAAEIYHGFPGAHWLVVTLALVAAGALVGLVNGLITTGLGVPSFITTLGMMLILEGGVFYWTGGSPTGYLPDDFRALGRQDAFGWLPWAVLVCAVVGAAVWWLTRSRWGRTLIATGDSERAAELSGVATARVRTLAFVLSGAAAALAAVLVGGFSGVSAQAGSGMEFEAITAVVLGGVLLGGGRGSVLGAMAGAFALTALFTLLNLRGVSGSLEPTVQGLIVIAAVAVGAANWSRWRRRSPSRNDQPPPPGTHATTPPAGPPPATETAPPTTAPPTTAPPTAAPSKENPSTGGPTA</sequence>
<proteinExistence type="predicted"/>
<evidence type="ECO:0000313" key="13">
    <source>
        <dbReference type="EMBL" id="RMI39838.1"/>
    </source>
</evidence>
<feature type="compositionally biased region" description="Polar residues" evidence="11">
    <location>
        <begin position="379"/>
        <end position="388"/>
    </location>
</feature>
<feature type="transmembrane region" description="Helical" evidence="12">
    <location>
        <begin position="60"/>
        <end position="79"/>
    </location>
</feature>
<feature type="transmembrane region" description="Helical" evidence="12">
    <location>
        <begin position="135"/>
        <end position="154"/>
    </location>
</feature>
<keyword evidence="8 12" id="KW-0472">Membrane</keyword>
<evidence type="ECO:0000256" key="12">
    <source>
        <dbReference type="SAM" id="Phobius"/>
    </source>
</evidence>
<dbReference type="PANTHER" id="PTHR32196:SF29">
    <property type="entry name" value="AUTOINDUCER 2 IMPORT SYSTEM PERMEASE PROTEIN LSRC"/>
    <property type="match status" value="1"/>
</dbReference>
<comment type="caution">
    <text evidence="13">The sequence shown here is derived from an EMBL/GenBank/DDBJ whole genome shotgun (WGS) entry which is preliminary data.</text>
</comment>
<evidence type="ECO:0000256" key="1">
    <source>
        <dbReference type="ARBA" id="ARBA00004651"/>
    </source>
</evidence>
<keyword evidence="3" id="KW-0813">Transport</keyword>
<evidence type="ECO:0000256" key="2">
    <source>
        <dbReference type="ARBA" id="ARBA00011262"/>
    </source>
</evidence>
<evidence type="ECO:0000256" key="10">
    <source>
        <dbReference type="ARBA" id="ARBA00039382"/>
    </source>
</evidence>
<evidence type="ECO:0000256" key="11">
    <source>
        <dbReference type="SAM" id="MobiDB-lite"/>
    </source>
</evidence>
<feature type="transmembrane region" description="Helical" evidence="12">
    <location>
        <begin position="104"/>
        <end position="123"/>
    </location>
</feature>
<comment type="subunit">
    <text evidence="2">The complex is composed of two ATP-binding proteins (LsrA), two transmembrane proteins (LsrC and LsrD) and a solute-binding protein (LsrB).</text>
</comment>
<evidence type="ECO:0000256" key="7">
    <source>
        <dbReference type="ARBA" id="ARBA00022989"/>
    </source>
</evidence>
<dbReference type="InterPro" id="IPR001851">
    <property type="entry name" value="ABC_transp_permease"/>
</dbReference>
<feature type="transmembrane region" description="Helical" evidence="12">
    <location>
        <begin position="227"/>
        <end position="247"/>
    </location>
</feature>
<feature type="compositionally biased region" description="Pro residues" evidence="11">
    <location>
        <begin position="363"/>
        <end position="374"/>
    </location>
</feature>
<dbReference type="GO" id="GO:0005886">
    <property type="term" value="C:plasma membrane"/>
    <property type="evidence" value="ECO:0007669"/>
    <property type="project" value="UniProtKB-SubCell"/>
</dbReference>
<dbReference type="RefSeq" id="WP_122184183.1">
    <property type="nucleotide sequence ID" value="NZ_RFFJ01000066.1"/>
</dbReference>
<dbReference type="CDD" id="cd06579">
    <property type="entry name" value="TM_PBP1_transp_AraH_like"/>
    <property type="match status" value="1"/>
</dbReference>
<feature type="transmembrane region" description="Helical" evidence="12">
    <location>
        <begin position="308"/>
        <end position="325"/>
    </location>
</feature>
<name>A0A3M2LXY3_9ACTN</name>
<evidence type="ECO:0000256" key="5">
    <source>
        <dbReference type="ARBA" id="ARBA00022519"/>
    </source>
</evidence>
<feature type="transmembrane region" description="Helical" evidence="12">
    <location>
        <begin position="27"/>
        <end position="48"/>
    </location>
</feature>
<dbReference type="EMBL" id="RFFJ01000066">
    <property type="protein sequence ID" value="RMI39838.1"/>
    <property type="molecule type" value="Genomic_DNA"/>
</dbReference>
<dbReference type="Proteomes" id="UP000278673">
    <property type="component" value="Unassembled WGS sequence"/>
</dbReference>
<evidence type="ECO:0000256" key="4">
    <source>
        <dbReference type="ARBA" id="ARBA00022475"/>
    </source>
</evidence>
<reference evidence="13 14" key="1">
    <citation type="submission" date="2018-10" db="EMBL/GenBank/DDBJ databases">
        <title>Isolation, diversity and antifungal activity of actinobacteria from wheat.</title>
        <authorList>
            <person name="Han C."/>
        </authorList>
    </citation>
    <scope>NUCLEOTIDE SEQUENCE [LARGE SCALE GENOMIC DNA]</scope>
    <source>
        <strain evidence="13 14">NEAU-YY642</strain>
    </source>
</reference>
<gene>
    <name evidence="13" type="ORF">EBN88_13915</name>
</gene>
<keyword evidence="14" id="KW-1185">Reference proteome</keyword>
<keyword evidence="7 12" id="KW-1133">Transmembrane helix</keyword>
<dbReference type="Pfam" id="PF02653">
    <property type="entry name" value="BPD_transp_2"/>
    <property type="match status" value="1"/>
</dbReference>
<keyword evidence="4" id="KW-1003">Cell membrane</keyword>
<dbReference type="PANTHER" id="PTHR32196">
    <property type="entry name" value="ABC TRANSPORTER PERMEASE PROTEIN YPHD-RELATED-RELATED"/>
    <property type="match status" value="1"/>
</dbReference>
<evidence type="ECO:0000256" key="3">
    <source>
        <dbReference type="ARBA" id="ARBA00022448"/>
    </source>
</evidence>
<feature type="region of interest" description="Disordered" evidence="11">
    <location>
        <begin position="327"/>
        <end position="388"/>
    </location>
</feature>
<accession>A0A3M2LXY3</accession>
<organism evidence="13 14">
    <name type="scientific">Streptomyces triticirhizae</name>
    <dbReference type="NCBI Taxonomy" id="2483353"/>
    <lineage>
        <taxon>Bacteria</taxon>
        <taxon>Bacillati</taxon>
        <taxon>Actinomycetota</taxon>
        <taxon>Actinomycetes</taxon>
        <taxon>Kitasatosporales</taxon>
        <taxon>Streptomycetaceae</taxon>
        <taxon>Streptomyces</taxon>
    </lineage>
</organism>
<evidence type="ECO:0000256" key="8">
    <source>
        <dbReference type="ARBA" id="ARBA00023136"/>
    </source>
</evidence>
<protein>
    <recommendedName>
        <fullName evidence="10">Autoinducer 2 import system permease protein LsrC</fullName>
    </recommendedName>
</protein>
<feature type="transmembrane region" description="Helical" evidence="12">
    <location>
        <begin position="253"/>
        <end position="272"/>
    </location>
</feature>
<comment type="subcellular location">
    <subcellularLocation>
        <location evidence="1">Cell membrane</location>
        <topology evidence="1">Multi-pass membrane protein</topology>
    </subcellularLocation>
</comment>
<comment type="function">
    <text evidence="9">Part of the ABC transporter complex LsrABCD involved in autoinducer 2 (AI-2) import. Probably responsible for the translocation of the substrate across the membrane.</text>
</comment>
<feature type="transmembrane region" description="Helical" evidence="12">
    <location>
        <begin position="174"/>
        <end position="195"/>
    </location>
</feature>
<keyword evidence="6 12" id="KW-0812">Transmembrane</keyword>
<dbReference type="AlphaFoldDB" id="A0A3M2LXY3"/>
<feature type="transmembrane region" description="Helical" evidence="12">
    <location>
        <begin position="279"/>
        <end position="296"/>
    </location>
</feature>